<keyword evidence="2" id="KW-1185">Reference proteome</keyword>
<dbReference type="EMBL" id="JBHUMF010000033">
    <property type="protein sequence ID" value="MFD2683025.1"/>
    <property type="molecule type" value="Genomic_DNA"/>
</dbReference>
<evidence type="ECO:0000313" key="2">
    <source>
        <dbReference type="Proteomes" id="UP001597506"/>
    </source>
</evidence>
<gene>
    <name evidence="1" type="ORF">ACFSUL_19960</name>
</gene>
<dbReference type="RefSeq" id="WP_377937945.1">
    <property type="nucleotide sequence ID" value="NZ_JBHUMF010000033.1"/>
</dbReference>
<protein>
    <submittedName>
        <fullName evidence="1">SIMPL domain-containing protein</fullName>
    </submittedName>
</protein>
<dbReference type="Pfam" id="PF04402">
    <property type="entry name" value="SIMPL"/>
    <property type="match status" value="1"/>
</dbReference>
<dbReference type="Gene3D" id="3.30.110.170">
    <property type="entry name" value="Protein of unknown function (DUF541), domain 1"/>
    <property type="match status" value="1"/>
</dbReference>
<name>A0ABW5RXC9_9BACI</name>
<accession>A0ABW5RXC9</accession>
<dbReference type="Gene3D" id="3.30.70.2970">
    <property type="entry name" value="Protein of unknown function (DUF541), domain 2"/>
    <property type="match status" value="1"/>
</dbReference>
<dbReference type="PANTHER" id="PTHR34387">
    <property type="entry name" value="SLR1258 PROTEIN"/>
    <property type="match status" value="1"/>
</dbReference>
<dbReference type="InterPro" id="IPR052022">
    <property type="entry name" value="26kDa_periplasmic_antigen"/>
</dbReference>
<dbReference type="InterPro" id="IPR007497">
    <property type="entry name" value="SIMPL/DUF541"/>
</dbReference>
<evidence type="ECO:0000313" key="1">
    <source>
        <dbReference type="EMBL" id="MFD2683025.1"/>
    </source>
</evidence>
<proteinExistence type="predicted"/>
<organism evidence="1 2">
    <name type="scientific">Bacillus seohaeanensis</name>
    <dbReference type="NCBI Taxonomy" id="284580"/>
    <lineage>
        <taxon>Bacteria</taxon>
        <taxon>Bacillati</taxon>
        <taxon>Bacillota</taxon>
        <taxon>Bacilli</taxon>
        <taxon>Bacillales</taxon>
        <taxon>Bacillaceae</taxon>
        <taxon>Bacillus</taxon>
    </lineage>
</organism>
<dbReference type="Proteomes" id="UP001597506">
    <property type="component" value="Unassembled WGS sequence"/>
</dbReference>
<dbReference type="PANTHER" id="PTHR34387:SF2">
    <property type="entry name" value="SLR1258 PROTEIN"/>
    <property type="match status" value="1"/>
</dbReference>
<comment type="caution">
    <text evidence="1">The sequence shown here is derived from an EMBL/GenBank/DDBJ whole genome shotgun (WGS) entry which is preliminary data.</text>
</comment>
<reference evidence="2" key="1">
    <citation type="journal article" date="2019" name="Int. J. Syst. Evol. Microbiol.">
        <title>The Global Catalogue of Microorganisms (GCM) 10K type strain sequencing project: providing services to taxonomists for standard genome sequencing and annotation.</title>
        <authorList>
            <consortium name="The Broad Institute Genomics Platform"/>
            <consortium name="The Broad Institute Genome Sequencing Center for Infectious Disease"/>
            <person name="Wu L."/>
            <person name="Ma J."/>
        </authorList>
    </citation>
    <scope>NUCLEOTIDE SEQUENCE [LARGE SCALE GENOMIC DNA]</scope>
    <source>
        <strain evidence="2">KCTC 3913</strain>
    </source>
</reference>
<sequence length="221" mass="24399">MYNSYWSQRESQSHTPGVIKVNAEHTLYVEPNRAIVSIGIVTKDKELAIAQRQNQLISSKLLLSLEQNGIPKNHIQTSTYHIYPQYNFEDGVQTFAGYEVRQIFSVTIDTIDKIGKIIDDAVKAGANTVESIQFINSDTSNVYQKALAIAYKKAFQKAVTLANASGQKLVTQPKIISEKTSGKEIPYASNQFVKAASTEGTTVQTGQIAVTAELIVEYSAY</sequence>